<dbReference type="EMBL" id="JAWDJR010000013">
    <property type="protein sequence ID" value="KAK9964046.1"/>
    <property type="molecule type" value="Genomic_DNA"/>
</dbReference>
<accession>A0AAW1ZUB0</accession>
<proteinExistence type="predicted"/>
<keyword evidence="3" id="KW-1185">Reference proteome</keyword>
<feature type="region of interest" description="Disordered" evidence="1">
    <location>
        <begin position="1"/>
        <end position="30"/>
    </location>
</feature>
<protein>
    <submittedName>
        <fullName evidence="2">Uncharacterized protein</fullName>
    </submittedName>
</protein>
<organism evidence="2 3">
    <name type="scientific">Culter alburnus</name>
    <name type="common">Topmouth culter</name>
    <dbReference type="NCBI Taxonomy" id="194366"/>
    <lineage>
        <taxon>Eukaryota</taxon>
        <taxon>Metazoa</taxon>
        <taxon>Chordata</taxon>
        <taxon>Craniata</taxon>
        <taxon>Vertebrata</taxon>
        <taxon>Euteleostomi</taxon>
        <taxon>Actinopterygii</taxon>
        <taxon>Neopterygii</taxon>
        <taxon>Teleostei</taxon>
        <taxon>Ostariophysi</taxon>
        <taxon>Cypriniformes</taxon>
        <taxon>Xenocyprididae</taxon>
        <taxon>Xenocypridinae</taxon>
        <taxon>Culter</taxon>
    </lineage>
</organism>
<dbReference type="AlphaFoldDB" id="A0AAW1ZUB0"/>
<reference evidence="2 3" key="1">
    <citation type="submission" date="2024-05" db="EMBL/GenBank/DDBJ databases">
        <title>A high-quality chromosomal-level genome assembly of Topmouth culter (Culter alburnus).</title>
        <authorList>
            <person name="Zhao H."/>
        </authorList>
    </citation>
    <scope>NUCLEOTIDE SEQUENCE [LARGE SCALE GENOMIC DNA]</scope>
    <source>
        <strain evidence="2">CATC2023</strain>
        <tissue evidence="2">Muscle</tissue>
    </source>
</reference>
<evidence type="ECO:0000313" key="3">
    <source>
        <dbReference type="Proteomes" id="UP001479290"/>
    </source>
</evidence>
<evidence type="ECO:0000256" key="1">
    <source>
        <dbReference type="SAM" id="MobiDB-lite"/>
    </source>
</evidence>
<feature type="non-terminal residue" evidence="2">
    <location>
        <position position="76"/>
    </location>
</feature>
<comment type="caution">
    <text evidence="2">The sequence shown here is derived from an EMBL/GenBank/DDBJ whole genome shotgun (WGS) entry which is preliminary data.</text>
</comment>
<evidence type="ECO:0000313" key="2">
    <source>
        <dbReference type="EMBL" id="KAK9964046.1"/>
    </source>
</evidence>
<name>A0AAW1ZUB0_CULAL</name>
<dbReference type="Proteomes" id="UP001479290">
    <property type="component" value="Unassembled WGS sequence"/>
</dbReference>
<gene>
    <name evidence="2" type="ORF">ABG768_005251</name>
</gene>
<sequence length="76" mass="8436">MPAGAPQRSMKSEEKREGCGSLPQSTDPKKAKLKRALSYFPAIFLQCNQNPLRAAHHIFTELDGDALPGGLRWSRQ</sequence>